<protein>
    <recommendedName>
        <fullName evidence="3">Secretin/TonB short N-terminal domain-containing protein</fullName>
    </recommendedName>
</protein>
<evidence type="ECO:0000313" key="1">
    <source>
        <dbReference type="EMBL" id="BDD10129.1"/>
    </source>
</evidence>
<keyword evidence="2" id="KW-1185">Reference proteome</keyword>
<sequence>MMSGMGKLVKHMRQGTALPVFLRRFFIAGFFVFLFSGVSFSQCVKKVTIRQAFAEIERKSDYKVAFSKGDIDETQQVNFAFSESEKIGKQLKSLLEGTGLSFEIIDDQIIILPQKPDAVKKKSPNG</sequence>
<gene>
    <name evidence="1" type="ORF">FUAX_25610</name>
</gene>
<organism evidence="1 2">
    <name type="scientific">Fulvitalea axinellae</name>
    <dbReference type="NCBI Taxonomy" id="1182444"/>
    <lineage>
        <taxon>Bacteria</taxon>
        <taxon>Pseudomonadati</taxon>
        <taxon>Bacteroidota</taxon>
        <taxon>Cytophagia</taxon>
        <taxon>Cytophagales</taxon>
        <taxon>Persicobacteraceae</taxon>
        <taxon>Fulvitalea</taxon>
    </lineage>
</organism>
<reference evidence="1 2" key="1">
    <citation type="submission" date="2021-12" db="EMBL/GenBank/DDBJ databases">
        <title>Genome sequencing of bacteria with rrn-lacking chromosome and rrn-plasmid.</title>
        <authorList>
            <person name="Anda M."/>
            <person name="Iwasaki W."/>
        </authorList>
    </citation>
    <scope>NUCLEOTIDE SEQUENCE [LARGE SCALE GENOMIC DNA]</scope>
    <source>
        <strain evidence="1 2">DSM 100852</strain>
    </source>
</reference>
<dbReference type="Proteomes" id="UP001348817">
    <property type="component" value="Chromosome"/>
</dbReference>
<accession>A0AAU9D6I0</accession>
<dbReference type="EMBL" id="AP025314">
    <property type="protein sequence ID" value="BDD10129.1"/>
    <property type="molecule type" value="Genomic_DNA"/>
</dbReference>
<evidence type="ECO:0000313" key="2">
    <source>
        <dbReference type="Proteomes" id="UP001348817"/>
    </source>
</evidence>
<name>A0AAU9D6I0_9BACT</name>
<evidence type="ECO:0008006" key="3">
    <source>
        <dbReference type="Google" id="ProtNLM"/>
    </source>
</evidence>
<dbReference type="KEGG" id="fax:FUAX_25610"/>
<proteinExistence type="predicted"/>
<dbReference type="AlphaFoldDB" id="A0AAU9D6I0"/>